<reference evidence="1 2" key="1">
    <citation type="submission" date="2019-10" db="EMBL/GenBank/DDBJ databases">
        <title>Streptomyces sp. strain GY16 isolated from leaves of Broussonetia papyrifera.</title>
        <authorList>
            <person name="Mo P."/>
        </authorList>
    </citation>
    <scope>NUCLEOTIDE SEQUENCE [LARGE SCALE GENOMIC DNA]</scope>
    <source>
        <strain evidence="1 2">GY16</strain>
    </source>
</reference>
<dbReference type="Pfam" id="PF13563">
    <property type="entry name" value="2_5_RNA_ligase2"/>
    <property type="match status" value="1"/>
</dbReference>
<proteinExistence type="predicted"/>
<evidence type="ECO:0000313" key="1">
    <source>
        <dbReference type="EMBL" id="QFQ97293.1"/>
    </source>
</evidence>
<dbReference type="InterPro" id="IPR009097">
    <property type="entry name" value="Cyclic_Pdiesterase"/>
</dbReference>
<sequence>MRAFNFKQGKASWDTGTLLHWYVEVDWDDPRHDALAQLVTDSNQTLLDAGFPVTPVEHRWLHITIDQISRPAHLIGQTERDKLVAEVSHRLATIAPFTIMIGSVLSYGSGAIADTHPDHQLSALHAAARDSTRATLGDDACQYEFGIQHLTTAYAYAEADSDAAQRLLRRVRPSHAPMEVNAVHLVDVTADPQAKTITWERVTRVPLGTAL</sequence>
<dbReference type="RefSeq" id="WP_152168777.1">
    <property type="nucleotide sequence ID" value="NZ_CP045096.1"/>
</dbReference>
<evidence type="ECO:0000313" key="2">
    <source>
        <dbReference type="Proteomes" id="UP000327294"/>
    </source>
</evidence>
<protein>
    <recommendedName>
        <fullName evidence="3">2'-5' RNA ligase family protein</fullName>
    </recommendedName>
</protein>
<dbReference type="SUPFAM" id="SSF55144">
    <property type="entry name" value="LigT-like"/>
    <property type="match status" value="1"/>
</dbReference>
<gene>
    <name evidence="1" type="ORF">F9278_14965</name>
</gene>
<dbReference type="AlphaFoldDB" id="A0A5P8K217"/>
<dbReference type="KEGG" id="sphv:F9278_14965"/>
<dbReference type="Proteomes" id="UP000327294">
    <property type="component" value="Chromosome"/>
</dbReference>
<name>A0A5P8K217_9ACTN</name>
<accession>A0A5P8K217</accession>
<dbReference type="EMBL" id="CP045096">
    <property type="protein sequence ID" value="QFQ97293.1"/>
    <property type="molecule type" value="Genomic_DNA"/>
</dbReference>
<evidence type="ECO:0008006" key="3">
    <source>
        <dbReference type="Google" id="ProtNLM"/>
    </source>
</evidence>
<dbReference type="Gene3D" id="3.90.1140.10">
    <property type="entry name" value="Cyclic phosphodiesterase"/>
    <property type="match status" value="1"/>
</dbReference>
<organism evidence="1 2">
    <name type="scientific">Streptomyces phaeolivaceus</name>
    <dbReference type="NCBI Taxonomy" id="2653200"/>
    <lineage>
        <taxon>Bacteria</taxon>
        <taxon>Bacillati</taxon>
        <taxon>Actinomycetota</taxon>
        <taxon>Actinomycetes</taxon>
        <taxon>Kitasatosporales</taxon>
        <taxon>Streptomycetaceae</taxon>
        <taxon>Streptomyces</taxon>
    </lineage>
</organism>
<keyword evidence="2" id="KW-1185">Reference proteome</keyword>